<feature type="transmembrane region" description="Helical" evidence="1">
    <location>
        <begin position="7"/>
        <end position="29"/>
    </location>
</feature>
<protein>
    <recommendedName>
        <fullName evidence="4">Holin</fullName>
    </recommendedName>
</protein>
<sequence length="61" mass="6544">MEKQGNIPMLVAGIVGSIKLLADTFGYQIITDEQVNAIANGVSAVVAIIAVFLNNRQEKQQ</sequence>
<dbReference type="OrthoDB" id="2473395at2"/>
<dbReference type="AlphaFoldDB" id="A0A518VE73"/>
<proteinExistence type="predicted"/>
<reference evidence="2 3" key="1">
    <citation type="submission" date="2018-11" db="EMBL/GenBank/DDBJ databases">
        <title>Phylogenetic determinants of toxin gene distribution in genomes of Brevibacillus laterosporus.</title>
        <authorList>
            <person name="Glare T.R."/>
            <person name="Durrant A."/>
            <person name="Berry C."/>
            <person name="Palma L."/>
            <person name="Ormskirk M."/>
            <person name="Cox M.O."/>
        </authorList>
    </citation>
    <scope>NUCLEOTIDE SEQUENCE [LARGE SCALE GENOMIC DNA]</scope>
    <source>
        <strain evidence="2 3">1821L</strain>
    </source>
</reference>
<keyword evidence="1" id="KW-0812">Transmembrane</keyword>
<dbReference type="Proteomes" id="UP000319432">
    <property type="component" value="Chromosome"/>
</dbReference>
<keyword evidence="1" id="KW-1133">Transmembrane helix</keyword>
<feature type="transmembrane region" description="Helical" evidence="1">
    <location>
        <begin position="35"/>
        <end position="53"/>
    </location>
</feature>
<gene>
    <name evidence="2" type="ORF">EEL30_25230</name>
</gene>
<keyword evidence="3" id="KW-1185">Reference proteome</keyword>
<evidence type="ECO:0000313" key="3">
    <source>
        <dbReference type="Proteomes" id="UP000319432"/>
    </source>
</evidence>
<evidence type="ECO:0008006" key="4">
    <source>
        <dbReference type="Google" id="ProtNLM"/>
    </source>
</evidence>
<accession>A0A518VE73</accession>
<dbReference type="EMBL" id="CP033464">
    <property type="protein sequence ID" value="QDX95301.1"/>
    <property type="molecule type" value="Genomic_DNA"/>
</dbReference>
<evidence type="ECO:0000256" key="1">
    <source>
        <dbReference type="SAM" id="Phobius"/>
    </source>
</evidence>
<name>A0A518VE73_BRELA</name>
<organism evidence="2 3">
    <name type="scientific">Brevibacillus laterosporus</name>
    <name type="common">Bacillus laterosporus</name>
    <dbReference type="NCBI Taxonomy" id="1465"/>
    <lineage>
        <taxon>Bacteria</taxon>
        <taxon>Bacillati</taxon>
        <taxon>Bacillota</taxon>
        <taxon>Bacilli</taxon>
        <taxon>Bacillales</taxon>
        <taxon>Paenibacillaceae</taxon>
        <taxon>Brevibacillus</taxon>
    </lineage>
</organism>
<keyword evidence="1" id="KW-0472">Membrane</keyword>
<evidence type="ECO:0000313" key="2">
    <source>
        <dbReference type="EMBL" id="QDX95301.1"/>
    </source>
</evidence>